<reference evidence="1" key="1">
    <citation type="submission" date="2015-10" db="EMBL/GenBank/DDBJ databases">
        <authorList>
            <person name="Gilbert D.G."/>
        </authorList>
    </citation>
    <scope>NUCLEOTIDE SEQUENCE</scope>
</reference>
<dbReference type="EMBL" id="CZQC01000064">
    <property type="protein sequence ID" value="CUS42283.1"/>
    <property type="molecule type" value="Genomic_DNA"/>
</dbReference>
<dbReference type="AlphaFoldDB" id="A0A160TEA5"/>
<proteinExistence type="predicted"/>
<sequence length="88" mass="9530">MSKLASLLMDLLCHITIEPDDGLNPDDTADLQIDTWQALIHDLDSAELSLVKAAAQAKLTVLASIATPSPDEEQLMAILDAFINDELQ</sequence>
<organism evidence="1">
    <name type="scientific">hydrothermal vent metagenome</name>
    <dbReference type="NCBI Taxonomy" id="652676"/>
    <lineage>
        <taxon>unclassified sequences</taxon>
        <taxon>metagenomes</taxon>
        <taxon>ecological metagenomes</taxon>
    </lineage>
</organism>
<evidence type="ECO:0000313" key="1">
    <source>
        <dbReference type="EMBL" id="CUS42283.1"/>
    </source>
</evidence>
<gene>
    <name evidence="1" type="ORF">MGWOODY_Tha624</name>
</gene>
<name>A0A160TEA5_9ZZZZ</name>
<accession>A0A160TEA5</accession>
<protein>
    <submittedName>
        <fullName evidence="1">Uncharacterized protein</fullName>
    </submittedName>
</protein>